<evidence type="ECO:0000313" key="10">
    <source>
        <dbReference type="EMBL" id="MBB5283794.1"/>
    </source>
</evidence>
<evidence type="ECO:0000256" key="1">
    <source>
        <dbReference type="ARBA" id="ARBA00000085"/>
    </source>
</evidence>
<dbReference type="InterPro" id="IPR003661">
    <property type="entry name" value="HisK_dim/P_dom"/>
</dbReference>
<reference evidence="10 11" key="1">
    <citation type="submission" date="2020-08" db="EMBL/GenBank/DDBJ databases">
        <title>Genomic Encyclopedia of Type Strains, Phase IV (KMG-IV): sequencing the most valuable type-strain genomes for metagenomic binning, comparative biology and taxonomic classification.</title>
        <authorList>
            <person name="Goeker M."/>
        </authorList>
    </citation>
    <scope>NUCLEOTIDE SEQUENCE [LARGE SCALE GENOMIC DNA]</scope>
    <source>
        <strain evidence="10 11">DSM 105074</strain>
    </source>
</reference>
<dbReference type="Pfam" id="PF08447">
    <property type="entry name" value="PAS_3"/>
    <property type="match status" value="3"/>
</dbReference>
<dbReference type="SUPFAM" id="SSF55874">
    <property type="entry name" value="ATPase domain of HSP90 chaperone/DNA topoisomerase II/histidine kinase"/>
    <property type="match status" value="1"/>
</dbReference>
<dbReference type="PROSITE" id="PS50113">
    <property type="entry name" value="PAC"/>
    <property type="match status" value="3"/>
</dbReference>
<evidence type="ECO:0000256" key="2">
    <source>
        <dbReference type="ARBA" id="ARBA00012438"/>
    </source>
</evidence>
<dbReference type="Pfam" id="PF00989">
    <property type="entry name" value="PAS"/>
    <property type="match status" value="1"/>
</dbReference>
<evidence type="ECO:0000256" key="6">
    <source>
        <dbReference type="SAM" id="Coils"/>
    </source>
</evidence>
<name>A0A840TK50_9BACT</name>
<dbReference type="FunFam" id="3.30.450.20:FF:000099">
    <property type="entry name" value="Sensory box sensor histidine kinase"/>
    <property type="match status" value="1"/>
</dbReference>
<dbReference type="GO" id="GO:0000155">
    <property type="term" value="F:phosphorelay sensor kinase activity"/>
    <property type="evidence" value="ECO:0007669"/>
    <property type="project" value="InterPro"/>
</dbReference>
<keyword evidence="6" id="KW-0175">Coiled coil</keyword>
<feature type="coiled-coil region" evidence="6">
    <location>
        <begin position="770"/>
        <end position="797"/>
    </location>
</feature>
<dbReference type="NCBIfam" id="TIGR00229">
    <property type="entry name" value="sensory_box"/>
    <property type="match status" value="4"/>
</dbReference>
<gene>
    <name evidence="10" type="ORF">HNQ92_001920</name>
</gene>
<evidence type="ECO:0000256" key="3">
    <source>
        <dbReference type="ARBA" id="ARBA00022553"/>
    </source>
</evidence>
<dbReference type="InterPro" id="IPR000700">
    <property type="entry name" value="PAS-assoc_C"/>
</dbReference>
<feature type="domain" description="PAS" evidence="8">
    <location>
        <begin position="268"/>
        <end position="338"/>
    </location>
</feature>
<feature type="domain" description="PAS" evidence="8">
    <location>
        <begin position="650"/>
        <end position="720"/>
    </location>
</feature>
<dbReference type="PROSITE" id="PS50112">
    <property type="entry name" value="PAS"/>
    <property type="match status" value="4"/>
</dbReference>
<dbReference type="GO" id="GO:0006355">
    <property type="term" value="P:regulation of DNA-templated transcription"/>
    <property type="evidence" value="ECO:0007669"/>
    <property type="project" value="InterPro"/>
</dbReference>
<dbReference type="AlphaFoldDB" id="A0A840TK50"/>
<dbReference type="EC" id="2.7.13.3" evidence="2"/>
<dbReference type="Pfam" id="PF13426">
    <property type="entry name" value="PAS_9"/>
    <property type="match status" value="1"/>
</dbReference>
<dbReference type="SMART" id="SM00091">
    <property type="entry name" value="PAS"/>
    <property type="match status" value="6"/>
</dbReference>
<evidence type="ECO:0000256" key="5">
    <source>
        <dbReference type="ARBA" id="ARBA00022777"/>
    </source>
</evidence>
<evidence type="ECO:0000313" key="11">
    <source>
        <dbReference type="Proteomes" id="UP000557307"/>
    </source>
</evidence>
<dbReference type="SMART" id="SM00388">
    <property type="entry name" value="HisKA"/>
    <property type="match status" value="1"/>
</dbReference>
<dbReference type="InterPro" id="IPR004358">
    <property type="entry name" value="Sig_transdc_His_kin-like_C"/>
</dbReference>
<dbReference type="CDD" id="cd00130">
    <property type="entry name" value="PAS"/>
    <property type="match status" value="5"/>
</dbReference>
<dbReference type="PANTHER" id="PTHR43304">
    <property type="entry name" value="PHYTOCHROME-LIKE PROTEIN CPH1"/>
    <property type="match status" value="1"/>
</dbReference>
<proteinExistence type="predicted"/>
<dbReference type="SMART" id="SM00387">
    <property type="entry name" value="HATPase_c"/>
    <property type="match status" value="1"/>
</dbReference>
<dbReference type="Pfam" id="PF08448">
    <property type="entry name" value="PAS_4"/>
    <property type="match status" value="1"/>
</dbReference>
<keyword evidence="5" id="KW-0418">Kinase</keyword>
<dbReference type="InterPro" id="IPR052162">
    <property type="entry name" value="Sensor_kinase/Photoreceptor"/>
</dbReference>
<evidence type="ECO:0000259" key="7">
    <source>
        <dbReference type="PROSITE" id="PS50109"/>
    </source>
</evidence>
<dbReference type="InterPro" id="IPR036890">
    <property type="entry name" value="HATPase_C_sf"/>
</dbReference>
<keyword evidence="11" id="KW-1185">Reference proteome</keyword>
<comment type="caution">
    <text evidence="10">The sequence shown here is derived from an EMBL/GenBank/DDBJ whole genome shotgun (WGS) entry which is preliminary data.</text>
</comment>
<accession>A0A840TK50</accession>
<dbReference type="SUPFAM" id="SSF47384">
    <property type="entry name" value="Homodimeric domain of signal transducing histidine kinase"/>
    <property type="match status" value="1"/>
</dbReference>
<evidence type="ECO:0000259" key="8">
    <source>
        <dbReference type="PROSITE" id="PS50112"/>
    </source>
</evidence>
<dbReference type="InterPro" id="IPR005467">
    <property type="entry name" value="His_kinase_dom"/>
</dbReference>
<dbReference type="PANTHER" id="PTHR43304:SF1">
    <property type="entry name" value="PAC DOMAIN-CONTAINING PROTEIN"/>
    <property type="match status" value="1"/>
</dbReference>
<feature type="domain" description="Histidine kinase" evidence="7">
    <location>
        <begin position="804"/>
        <end position="1030"/>
    </location>
</feature>
<dbReference type="InterPro" id="IPR000014">
    <property type="entry name" value="PAS"/>
</dbReference>
<feature type="domain" description="PAC" evidence="9">
    <location>
        <begin position="214"/>
        <end position="267"/>
    </location>
</feature>
<dbReference type="Gene3D" id="1.10.287.130">
    <property type="match status" value="1"/>
</dbReference>
<feature type="domain" description="PAS" evidence="8">
    <location>
        <begin position="11"/>
        <end position="83"/>
    </location>
</feature>
<dbReference type="PRINTS" id="PR00344">
    <property type="entry name" value="BCTRLSENSOR"/>
</dbReference>
<dbReference type="InterPro" id="IPR013767">
    <property type="entry name" value="PAS_fold"/>
</dbReference>
<sequence>MPYSIQDPATANERFKLLAKATHDSIWDWNLLTNQVWWNEGFGTMFGYRPEDIGTGPESWTDRIHPEDQERVLCSIHAVIEQGSTNWSEHYRFRRADGTYAYILDRGYTIQENQQPVRMVGSMMDVTELVELRKERAESELRTQLALQAAGMGAWSVFPLENRVILDAHCQKIFNWPSPEVPLDEVLSCIHPDDAPLILRALRSTFRPRQSTPAIIDYRHIGPLDKKTKWIRLNGSVYFNEQGVADHFTGTVRDISEEKRKDEALRNIERRFQTAFDNAAMGIAISALSGKIILVNKALFTITGFTQEELYNENYETITHPDDIVRNREILDTLREGKASSCQFNKRYIRKDGKVIWVSLNVTLIRGVEGEPDSFFSIIQDITDEIQLREEQRKLLVLVENSVDLMSILELDGRNSYLNRSGMDLLGFEDKEQVLTTPISELHTPEDHAFVEENVLPTTLRTGRWSGRMVVRHRQSGERIPVFNNCLRIDDSLTGQPIAVGAIMRDLRPDIASQQELEKSEKNFRAMIEQAPMAIGLLRGKDLVVESANQLILEVWGKTVDIIGLPIREALPEILGQGFVELLEGVYHTGASHFGYETMARLYRNGQMEDGYFNYVYAPVREADGTVSGIMVVATEVTQQIQARKDLLESEHRFKLLMEAIAQMTWTSTPEGEVDFYNQRWYSYTGLTFEETKAWGWQAVVHPDDLPHTLAMYQKSLASGDLFLVENRYRRADGEYRWHLNSALPLRDEQGTITMWVGTATDIHNQKQVEAELEKRVAERTEELRKLNISLQQSNQELEQYAYVASHDLQEPLRKIRIFSNLLYDLPTLPDEVKNKLSKVINSSERMTLLIQGLLEYSRLLKSETQTVSTNLSQILKNVITDFELAIEEKQAQLNIEELPTLEAIPLQMNQLFYNLLSNSLKFIQKDVKPYISIRARLLSPQDLQQYKLAQTDRSYYEITFSDNGIGFDSQYSQQIFEVFKRLHTRQVYPGSGIGLALCRKIVQNHQGLLLVESELGKGTVFRIVLPGQQADL</sequence>
<dbReference type="InterPro" id="IPR036097">
    <property type="entry name" value="HisK_dim/P_sf"/>
</dbReference>
<dbReference type="EMBL" id="JACHGF010000002">
    <property type="protein sequence ID" value="MBB5283794.1"/>
    <property type="molecule type" value="Genomic_DNA"/>
</dbReference>
<dbReference type="SUPFAM" id="SSF55785">
    <property type="entry name" value="PYP-like sensor domain (PAS domain)"/>
    <property type="match status" value="6"/>
</dbReference>
<dbReference type="InterPro" id="IPR013656">
    <property type="entry name" value="PAS_4"/>
</dbReference>
<dbReference type="InterPro" id="IPR001610">
    <property type="entry name" value="PAC"/>
</dbReference>
<evidence type="ECO:0000256" key="4">
    <source>
        <dbReference type="ARBA" id="ARBA00022679"/>
    </source>
</evidence>
<dbReference type="CDD" id="cd00082">
    <property type="entry name" value="HisKA"/>
    <property type="match status" value="1"/>
</dbReference>
<evidence type="ECO:0000259" key="9">
    <source>
        <dbReference type="PROSITE" id="PS50113"/>
    </source>
</evidence>
<organism evidence="10 11">
    <name type="scientific">Rhabdobacter roseus</name>
    <dbReference type="NCBI Taxonomy" id="1655419"/>
    <lineage>
        <taxon>Bacteria</taxon>
        <taxon>Pseudomonadati</taxon>
        <taxon>Bacteroidota</taxon>
        <taxon>Cytophagia</taxon>
        <taxon>Cytophagales</taxon>
        <taxon>Cytophagaceae</taxon>
        <taxon>Rhabdobacter</taxon>
    </lineage>
</organism>
<dbReference type="Gene3D" id="3.30.565.10">
    <property type="entry name" value="Histidine kinase-like ATPase, C-terminal domain"/>
    <property type="match status" value="1"/>
</dbReference>
<keyword evidence="4" id="KW-0808">Transferase</keyword>
<dbReference type="InterPro" id="IPR013655">
    <property type="entry name" value="PAS_fold_3"/>
</dbReference>
<dbReference type="InterPro" id="IPR035965">
    <property type="entry name" value="PAS-like_dom_sf"/>
</dbReference>
<dbReference type="Pfam" id="PF02518">
    <property type="entry name" value="HATPase_c"/>
    <property type="match status" value="1"/>
</dbReference>
<keyword evidence="3" id="KW-0597">Phosphoprotein</keyword>
<dbReference type="PROSITE" id="PS50109">
    <property type="entry name" value="HIS_KIN"/>
    <property type="match status" value="1"/>
</dbReference>
<feature type="domain" description="PAS" evidence="8">
    <location>
        <begin position="391"/>
        <end position="463"/>
    </location>
</feature>
<dbReference type="InterPro" id="IPR003594">
    <property type="entry name" value="HATPase_dom"/>
</dbReference>
<dbReference type="Proteomes" id="UP000557307">
    <property type="component" value="Unassembled WGS sequence"/>
</dbReference>
<dbReference type="SMART" id="SM00086">
    <property type="entry name" value="PAC"/>
    <property type="match status" value="5"/>
</dbReference>
<dbReference type="RefSeq" id="WP_184173476.1">
    <property type="nucleotide sequence ID" value="NZ_JACHGF010000002.1"/>
</dbReference>
<protein>
    <recommendedName>
        <fullName evidence="2">histidine kinase</fullName>
        <ecNumber evidence="2">2.7.13.3</ecNumber>
    </recommendedName>
</protein>
<dbReference type="Gene3D" id="3.30.450.20">
    <property type="entry name" value="PAS domain"/>
    <property type="match status" value="6"/>
</dbReference>
<dbReference type="Pfam" id="PF00512">
    <property type="entry name" value="HisKA"/>
    <property type="match status" value="1"/>
</dbReference>
<feature type="domain" description="PAC" evidence="9">
    <location>
        <begin position="342"/>
        <end position="394"/>
    </location>
</feature>
<comment type="catalytic activity">
    <reaction evidence="1">
        <text>ATP + protein L-histidine = ADP + protein N-phospho-L-histidine.</text>
        <dbReference type="EC" id="2.7.13.3"/>
    </reaction>
</comment>
<feature type="domain" description="PAC" evidence="9">
    <location>
        <begin position="723"/>
        <end position="775"/>
    </location>
</feature>